<gene>
    <name evidence="3" type="ORF">CNYM01_08844</name>
</gene>
<evidence type="ECO:0000256" key="2">
    <source>
        <dbReference type="ARBA" id="ARBA00023002"/>
    </source>
</evidence>
<dbReference type="SUPFAM" id="SSF51735">
    <property type="entry name" value="NAD(P)-binding Rossmann-fold domains"/>
    <property type="match status" value="1"/>
</dbReference>
<dbReference type="AlphaFoldDB" id="A0A135SS51"/>
<evidence type="ECO:0000313" key="4">
    <source>
        <dbReference type="Proteomes" id="UP000070054"/>
    </source>
</evidence>
<keyword evidence="2" id="KW-0560">Oxidoreductase</keyword>
<dbReference type="PANTHER" id="PTHR42901:SF1">
    <property type="entry name" value="ALCOHOL DEHYDROGENASE"/>
    <property type="match status" value="1"/>
</dbReference>
<dbReference type="GO" id="GO:0016491">
    <property type="term" value="F:oxidoreductase activity"/>
    <property type="evidence" value="ECO:0007669"/>
    <property type="project" value="UniProtKB-KW"/>
</dbReference>
<dbReference type="Gene3D" id="3.40.50.720">
    <property type="entry name" value="NAD(P)-binding Rossmann-like Domain"/>
    <property type="match status" value="1"/>
</dbReference>
<keyword evidence="4" id="KW-1185">Reference proteome</keyword>
<dbReference type="EMBL" id="JEMN01001389">
    <property type="protein sequence ID" value="KXH38696.1"/>
    <property type="molecule type" value="Genomic_DNA"/>
</dbReference>
<evidence type="ECO:0000313" key="3">
    <source>
        <dbReference type="EMBL" id="KXH38696.1"/>
    </source>
</evidence>
<dbReference type="InterPro" id="IPR002347">
    <property type="entry name" value="SDR_fam"/>
</dbReference>
<dbReference type="OrthoDB" id="1933717at2759"/>
<organism evidence="3 4">
    <name type="scientific">Colletotrichum nymphaeae SA-01</name>
    <dbReference type="NCBI Taxonomy" id="1460502"/>
    <lineage>
        <taxon>Eukaryota</taxon>
        <taxon>Fungi</taxon>
        <taxon>Dikarya</taxon>
        <taxon>Ascomycota</taxon>
        <taxon>Pezizomycotina</taxon>
        <taxon>Sordariomycetes</taxon>
        <taxon>Hypocreomycetidae</taxon>
        <taxon>Glomerellales</taxon>
        <taxon>Glomerellaceae</taxon>
        <taxon>Colletotrichum</taxon>
        <taxon>Colletotrichum acutatum species complex</taxon>
    </lineage>
</organism>
<dbReference type="PRINTS" id="PR00081">
    <property type="entry name" value="GDHRDH"/>
</dbReference>
<comment type="similarity">
    <text evidence="1">Belongs to the short-chain dehydrogenases/reductases (SDR) family.</text>
</comment>
<dbReference type="InterPro" id="IPR036291">
    <property type="entry name" value="NAD(P)-bd_dom_sf"/>
</dbReference>
<accession>A0A135SS51</accession>
<dbReference type="Pfam" id="PF00106">
    <property type="entry name" value="adh_short"/>
    <property type="match status" value="1"/>
</dbReference>
<evidence type="ECO:0000256" key="1">
    <source>
        <dbReference type="ARBA" id="ARBA00006484"/>
    </source>
</evidence>
<sequence length="288" mass="30004">MQPPLPSVTPTWRNDTYEAISPSRPELSTAGKTVIVAGAGSGIGRETALAFAAAGAARVSLLGRTEAAIAETAASLPSSVQSDVHAVDITDEQTLIKVAAAIGKWDILVLASGYVSSPSPVAGSATDDWWQSFETNTKGTYLVTKVFLPTANPSHASIVALTTGTTALPAVALPGLSAYMASKLAQTKIVEFLAAENPNIFAVTLHPGMVETDIFTKSGAKAEALPMDKVQLPAHFTVWLASPEAAFLNGRTVWANWDVEELKKGTGAIQSGQLLTSGINGWPYTSLA</sequence>
<protein>
    <submittedName>
        <fullName evidence="3">Short chain dehydrogenase</fullName>
    </submittedName>
</protein>
<proteinExistence type="inferred from homology"/>
<comment type="caution">
    <text evidence="3">The sequence shown here is derived from an EMBL/GenBank/DDBJ whole genome shotgun (WGS) entry which is preliminary data.</text>
</comment>
<name>A0A135SS51_9PEZI</name>
<dbReference type="PANTHER" id="PTHR42901">
    <property type="entry name" value="ALCOHOL DEHYDROGENASE"/>
    <property type="match status" value="1"/>
</dbReference>
<dbReference type="CDD" id="cd05233">
    <property type="entry name" value="SDR_c"/>
    <property type="match status" value="1"/>
</dbReference>
<dbReference type="Proteomes" id="UP000070054">
    <property type="component" value="Unassembled WGS sequence"/>
</dbReference>
<reference evidence="3 4" key="1">
    <citation type="submission" date="2014-02" db="EMBL/GenBank/DDBJ databases">
        <title>The genome sequence of Colletotrichum nymphaeae SA-01.</title>
        <authorList>
            <person name="Baroncelli R."/>
            <person name="Thon M.R."/>
        </authorList>
    </citation>
    <scope>NUCLEOTIDE SEQUENCE [LARGE SCALE GENOMIC DNA]</scope>
    <source>
        <strain evidence="3 4">SA-01</strain>
    </source>
</reference>